<evidence type="ECO:0000256" key="2">
    <source>
        <dbReference type="ARBA" id="ARBA00008900"/>
    </source>
</evidence>
<dbReference type="AlphaFoldDB" id="A0A828Z0T3"/>
<name>A0A828Z0T3_9LEPT</name>
<comment type="catalytic activity">
    <reaction evidence="8 9">
        <text>7,8-dihydroneopterin 3'-triphosphate + H2O = 6-carboxy-5,6,7,8-tetrahydropterin + triphosphate + acetaldehyde + 2 H(+)</text>
        <dbReference type="Rhea" id="RHEA:27966"/>
        <dbReference type="ChEBI" id="CHEBI:15343"/>
        <dbReference type="ChEBI" id="CHEBI:15377"/>
        <dbReference type="ChEBI" id="CHEBI:15378"/>
        <dbReference type="ChEBI" id="CHEBI:18036"/>
        <dbReference type="ChEBI" id="CHEBI:58462"/>
        <dbReference type="ChEBI" id="CHEBI:61032"/>
        <dbReference type="EC" id="4.1.2.50"/>
    </reaction>
</comment>
<dbReference type="Proteomes" id="UP000001338">
    <property type="component" value="Unassembled WGS sequence"/>
</dbReference>
<evidence type="ECO:0000256" key="9">
    <source>
        <dbReference type="PIRNR" id="PIRNR006113"/>
    </source>
</evidence>
<proteinExistence type="inferred from homology"/>
<evidence type="ECO:0000313" key="13">
    <source>
        <dbReference type="Proteomes" id="UP000001338"/>
    </source>
</evidence>
<feature type="active site" description="Charge relay system" evidence="10">
    <location>
        <position position="111"/>
    </location>
</feature>
<feature type="active site" description="Proton acceptor" evidence="10">
    <location>
        <position position="27"/>
    </location>
</feature>
<feature type="binding site" evidence="11">
    <location>
        <position position="16"/>
    </location>
    <ligand>
        <name>Zn(2+)</name>
        <dbReference type="ChEBI" id="CHEBI:29105"/>
    </ligand>
</feature>
<evidence type="ECO:0000256" key="10">
    <source>
        <dbReference type="PIRSR" id="PIRSR006113-1"/>
    </source>
</evidence>
<dbReference type="SUPFAM" id="SSF55620">
    <property type="entry name" value="Tetrahydrobiopterin biosynthesis enzymes-like"/>
    <property type="match status" value="1"/>
</dbReference>
<dbReference type="GeneID" id="61113880"/>
<evidence type="ECO:0000256" key="8">
    <source>
        <dbReference type="ARBA" id="ARBA00048807"/>
    </source>
</evidence>
<dbReference type="UniPathway" id="UPA00391"/>
<dbReference type="GO" id="GO:0070497">
    <property type="term" value="F:6-carboxytetrahydropterin synthase activity"/>
    <property type="evidence" value="ECO:0007669"/>
    <property type="project" value="UniProtKB-EC"/>
</dbReference>
<feature type="active site" description="Charge relay system" evidence="10">
    <location>
        <position position="72"/>
    </location>
</feature>
<evidence type="ECO:0000256" key="4">
    <source>
        <dbReference type="ARBA" id="ARBA00022723"/>
    </source>
</evidence>
<accession>A0A828Z0T3</accession>
<reference evidence="12 13" key="1">
    <citation type="submission" date="2012-10" db="EMBL/GenBank/DDBJ databases">
        <authorList>
            <person name="Harkins D.M."/>
            <person name="Durkin A.S."/>
            <person name="Brinkac L.M."/>
            <person name="Haft D.H."/>
            <person name="Selengut J.D."/>
            <person name="Sanka R."/>
            <person name="DePew J."/>
            <person name="Purushe J."/>
            <person name="Whelen A.C."/>
            <person name="Vinetz J.M."/>
            <person name="Sutton G.G."/>
            <person name="Nierman W.C."/>
            <person name="Fouts D.E."/>
        </authorList>
    </citation>
    <scope>NUCLEOTIDE SEQUENCE [LARGE SCALE GENOMIC DNA]</scope>
    <source>
        <strain evidence="12 13">2006001853</strain>
    </source>
</reference>
<comment type="similarity">
    <text evidence="2 9">Belongs to the PTPS family. QueD subfamily.</text>
</comment>
<dbReference type="InterPro" id="IPR007115">
    <property type="entry name" value="6-PTP_synth/QueD"/>
</dbReference>
<organism evidence="12 13">
    <name type="scientific">Leptospira weilii str. 2006001853</name>
    <dbReference type="NCBI Taxonomy" id="1001589"/>
    <lineage>
        <taxon>Bacteria</taxon>
        <taxon>Pseudomonadati</taxon>
        <taxon>Spirochaetota</taxon>
        <taxon>Spirochaetia</taxon>
        <taxon>Leptospirales</taxon>
        <taxon>Leptospiraceae</taxon>
        <taxon>Leptospira</taxon>
    </lineage>
</organism>
<dbReference type="InterPro" id="IPR038418">
    <property type="entry name" value="6-PTP_synth/QueD_sf"/>
</dbReference>
<comment type="pathway">
    <text evidence="1 9">Purine metabolism; 7-cyano-7-deazaguanine biosynthesis.</text>
</comment>
<protein>
    <recommendedName>
        <fullName evidence="3 9">6-carboxy-5,6,7,8-tetrahydropterin synthase</fullName>
        <ecNumber evidence="9">4.-.-.-</ecNumber>
    </recommendedName>
</protein>
<evidence type="ECO:0000256" key="1">
    <source>
        <dbReference type="ARBA" id="ARBA00005061"/>
    </source>
</evidence>
<dbReference type="EC" id="4.-.-.-" evidence="9"/>
<dbReference type="PANTHER" id="PTHR12589">
    <property type="entry name" value="PYRUVOYL TETRAHYDROBIOPTERIN SYNTHASE"/>
    <property type="match status" value="1"/>
</dbReference>
<keyword evidence="4 9" id="KW-0479">Metal-binding</keyword>
<evidence type="ECO:0000256" key="5">
    <source>
        <dbReference type="ARBA" id="ARBA00022785"/>
    </source>
</evidence>
<dbReference type="RefSeq" id="WP_004499431.1">
    <property type="nucleotide sequence ID" value="NZ_AFLV02000036.1"/>
</dbReference>
<dbReference type="GO" id="GO:0008616">
    <property type="term" value="P:tRNA queuosine(34) biosynthetic process"/>
    <property type="evidence" value="ECO:0007669"/>
    <property type="project" value="UniProtKB-KW"/>
</dbReference>
<keyword evidence="6 9" id="KW-0862">Zinc</keyword>
<comment type="caution">
    <text evidence="12">The sequence shown here is derived from an EMBL/GenBank/DDBJ whole genome shotgun (WGS) entry which is preliminary data.</text>
</comment>
<evidence type="ECO:0000256" key="6">
    <source>
        <dbReference type="ARBA" id="ARBA00022833"/>
    </source>
</evidence>
<keyword evidence="7 9" id="KW-0456">Lyase</keyword>
<dbReference type="PANTHER" id="PTHR12589:SF7">
    <property type="entry name" value="6-PYRUVOYL TETRAHYDROBIOPTERIN SYNTHASE"/>
    <property type="match status" value="1"/>
</dbReference>
<gene>
    <name evidence="12" type="primary">queD</name>
    <name evidence="12" type="ORF">LEP1GSC036_4524</name>
</gene>
<evidence type="ECO:0000256" key="7">
    <source>
        <dbReference type="ARBA" id="ARBA00023239"/>
    </source>
</evidence>
<evidence type="ECO:0000256" key="11">
    <source>
        <dbReference type="PIRSR" id="PIRSR006113-2"/>
    </source>
</evidence>
<dbReference type="EMBL" id="AFLV02000036">
    <property type="protein sequence ID" value="EKR64832.1"/>
    <property type="molecule type" value="Genomic_DNA"/>
</dbReference>
<feature type="binding site" evidence="11">
    <location>
        <position position="31"/>
    </location>
    <ligand>
        <name>Zn(2+)</name>
        <dbReference type="ChEBI" id="CHEBI:29105"/>
    </ligand>
</feature>
<dbReference type="Pfam" id="PF01242">
    <property type="entry name" value="PTPS"/>
    <property type="match status" value="1"/>
</dbReference>
<comment type="cofactor">
    <cofactor evidence="9 11">
        <name>Zn(2+)</name>
        <dbReference type="ChEBI" id="CHEBI:29105"/>
    </cofactor>
    <text evidence="9 11">Binds 1 zinc ion per subunit.</text>
</comment>
<keyword evidence="5 9" id="KW-0671">Queuosine biosynthesis</keyword>
<evidence type="ECO:0000256" key="3">
    <source>
        <dbReference type="ARBA" id="ARBA00018141"/>
    </source>
</evidence>
<sequence length="134" mass="15489">MEEIELTKEFHFDAAHLLPSVSDGHKCKRLHGHSFRFKLHLKGKIDSDTGWLIDYAEVSRIVKPLIEDHLDHYYLNEVPGLENPTSENIAIWLWKHLKPLLPLLSKITLNETCTSACIYEGPKNSLCDIDSYKY</sequence>
<dbReference type="Gene3D" id="3.30.479.10">
    <property type="entry name" value="6-pyruvoyl tetrahydropterin synthase/QueD"/>
    <property type="match status" value="1"/>
</dbReference>
<feature type="binding site" evidence="11">
    <location>
        <position position="33"/>
    </location>
    <ligand>
        <name>Zn(2+)</name>
        <dbReference type="ChEBI" id="CHEBI:29105"/>
    </ligand>
</feature>
<dbReference type="FunFam" id="3.30.479.10:FF:000001">
    <property type="entry name" value="6-carboxy-5,6,7,8-tetrahydropterin synthase"/>
    <property type="match status" value="1"/>
</dbReference>
<dbReference type="PIRSF" id="PIRSF006113">
    <property type="entry name" value="PTP_synth"/>
    <property type="match status" value="1"/>
</dbReference>
<evidence type="ECO:0000313" key="12">
    <source>
        <dbReference type="EMBL" id="EKR64832.1"/>
    </source>
</evidence>
<dbReference type="NCBIfam" id="TIGR03367">
    <property type="entry name" value="queuosine_QueD"/>
    <property type="match status" value="1"/>
</dbReference>
<dbReference type="GO" id="GO:0046872">
    <property type="term" value="F:metal ion binding"/>
    <property type="evidence" value="ECO:0007669"/>
    <property type="project" value="UniProtKB-KW"/>
</dbReference>